<protein>
    <submittedName>
        <fullName evidence="3">Uncharacterized protein</fullName>
    </submittedName>
</protein>
<proteinExistence type="predicted"/>
<dbReference type="EMBL" id="NEVU01000002">
    <property type="protein sequence ID" value="OZI74913.1"/>
    <property type="molecule type" value="Genomic_DNA"/>
</dbReference>
<dbReference type="OrthoDB" id="5918037at2"/>
<evidence type="ECO:0000313" key="4">
    <source>
        <dbReference type="Proteomes" id="UP000216429"/>
    </source>
</evidence>
<feature type="domain" description="Antitoxin Xre-like helix-turn-helix" evidence="2">
    <location>
        <begin position="36"/>
        <end position="97"/>
    </location>
</feature>
<evidence type="ECO:0000259" key="1">
    <source>
        <dbReference type="Pfam" id="PF09722"/>
    </source>
</evidence>
<accession>A0A261VNY4</accession>
<dbReference type="NCBIfam" id="TIGR02293">
    <property type="entry name" value="TAS_TIGR02293"/>
    <property type="match status" value="1"/>
</dbReference>
<evidence type="ECO:0000259" key="2">
    <source>
        <dbReference type="Pfam" id="PF20432"/>
    </source>
</evidence>
<name>A0A261VNY4_9BORD</name>
<evidence type="ECO:0000313" key="3">
    <source>
        <dbReference type="EMBL" id="OZI74913.1"/>
    </source>
</evidence>
<dbReference type="GO" id="GO:0003677">
    <property type="term" value="F:DNA binding"/>
    <property type="evidence" value="ECO:0007669"/>
    <property type="project" value="InterPro"/>
</dbReference>
<dbReference type="AlphaFoldDB" id="A0A261VNY4"/>
<dbReference type="Proteomes" id="UP000216429">
    <property type="component" value="Unassembled WGS sequence"/>
</dbReference>
<organism evidence="3 4">
    <name type="scientific">Bordetella genomosp. 12</name>
    <dbReference type="NCBI Taxonomy" id="463035"/>
    <lineage>
        <taxon>Bacteria</taxon>
        <taxon>Pseudomonadati</taxon>
        <taxon>Pseudomonadota</taxon>
        <taxon>Betaproteobacteria</taxon>
        <taxon>Burkholderiales</taxon>
        <taxon>Alcaligenaceae</taxon>
        <taxon>Bordetella</taxon>
    </lineage>
</organism>
<gene>
    <name evidence="3" type="ORF">CAL22_10825</name>
</gene>
<feature type="domain" description="Antitoxin Xre/MbcA/ParS-like toxin-binding" evidence="1">
    <location>
        <begin position="102"/>
        <end position="151"/>
    </location>
</feature>
<dbReference type="Pfam" id="PF09722">
    <property type="entry name" value="Xre_MbcA_ParS_C"/>
    <property type="match status" value="1"/>
</dbReference>
<dbReference type="Pfam" id="PF20432">
    <property type="entry name" value="Xre-like-HTH"/>
    <property type="match status" value="1"/>
</dbReference>
<dbReference type="InterPro" id="IPR046847">
    <property type="entry name" value="Xre-like_HTH"/>
</dbReference>
<comment type="caution">
    <text evidence="3">The sequence shown here is derived from an EMBL/GenBank/DDBJ whole genome shotgun (WGS) entry which is preliminary data.</text>
</comment>
<dbReference type="InterPro" id="IPR011979">
    <property type="entry name" value="Antitox_Xre"/>
</dbReference>
<dbReference type="InterPro" id="IPR024467">
    <property type="entry name" value="Xre/MbcA/ParS-like_toxin-bd"/>
</dbReference>
<reference evidence="4" key="1">
    <citation type="submission" date="2017-05" db="EMBL/GenBank/DDBJ databases">
        <title>Complete and WGS of Bordetella genogroups.</title>
        <authorList>
            <person name="Spilker T."/>
            <person name="Lipuma J."/>
        </authorList>
    </citation>
    <scope>NUCLEOTIDE SEQUENCE [LARGE SCALE GENOMIC DNA]</scope>
    <source>
        <strain evidence="4">AU6712</strain>
    </source>
</reference>
<keyword evidence="4" id="KW-1185">Reference proteome</keyword>
<sequence length="154" mass="16471">MSIALASTTEHPARRRAGRAAPKTFLALIDADLPHLAHEVGRGLATTLVDDAADFLQVSKAEIMAITEVKAASLSRWHREGQPLPMGESDRLARVARVTRLARQLLGSVEDAVQWLNTPVPALGHQRPLTLLTSDAGSRMVEDTLARAAAGVLA</sequence>
<dbReference type="RefSeq" id="WP_094812988.1">
    <property type="nucleotide sequence ID" value="NZ_NEVU01000002.1"/>
</dbReference>